<evidence type="ECO:0000256" key="1">
    <source>
        <dbReference type="ARBA" id="ARBA00004906"/>
    </source>
</evidence>
<evidence type="ECO:0000256" key="2">
    <source>
        <dbReference type="ARBA" id="ARBA00022786"/>
    </source>
</evidence>
<dbReference type="AlphaFoldDB" id="A0A1U7LR52"/>
<dbReference type="EMBL" id="LXFE01000491">
    <property type="protein sequence ID" value="OLL25137.1"/>
    <property type="molecule type" value="Genomic_DNA"/>
</dbReference>
<dbReference type="InterPro" id="IPR001680">
    <property type="entry name" value="WD40_rpt"/>
</dbReference>
<dbReference type="GO" id="GO:0080008">
    <property type="term" value="C:Cul4-RING E3 ubiquitin ligase complex"/>
    <property type="evidence" value="ECO:0007669"/>
    <property type="project" value="EnsemblFungi"/>
</dbReference>
<feature type="repeat" description="WD" evidence="4">
    <location>
        <begin position="455"/>
        <end position="486"/>
    </location>
</feature>
<dbReference type="InterPro" id="IPR051865">
    <property type="entry name" value="WD-repeat_CDT2_adapter"/>
</dbReference>
<comment type="similarity">
    <text evidence="3">Belongs to the WD repeat cdt2 family.</text>
</comment>
<name>A0A1U7LR52_NEOID</name>
<keyword evidence="6" id="KW-0132">Cell division</keyword>
<organism evidence="6 7">
    <name type="scientific">Neolecta irregularis (strain DAH-3)</name>
    <dbReference type="NCBI Taxonomy" id="1198029"/>
    <lineage>
        <taxon>Eukaryota</taxon>
        <taxon>Fungi</taxon>
        <taxon>Dikarya</taxon>
        <taxon>Ascomycota</taxon>
        <taxon>Taphrinomycotina</taxon>
        <taxon>Neolectales</taxon>
        <taxon>Neolectaceae</taxon>
        <taxon>Neolecta</taxon>
    </lineage>
</organism>
<keyword evidence="7" id="KW-1185">Reference proteome</keyword>
<dbReference type="GO" id="GO:0044877">
    <property type="term" value="F:protein-containing complex binding"/>
    <property type="evidence" value="ECO:0007669"/>
    <property type="project" value="EnsemblFungi"/>
</dbReference>
<evidence type="ECO:0000313" key="7">
    <source>
        <dbReference type="Proteomes" id="UP000186594"/>
    </source>
</evidence>
<comment type="caution">
    <text evidence="6">The sequence shown here is derived from an EMBL/GenBank/DDBJ whole genome shotgun (WGS) entry which is preliminary data.</text>
</comment>
<dbReference type="STRING" id="1198029.A0A1U7LR52"/>
<sequence length="511" mass="55492">MILPPPECWLQRITMTMIIATTMAADTDTYSYSKAYPDSYAYTDTDSNIDTDTCSSPIAPSTNSLLHSSPLKHRLFQDTTNHSSHCLSSPDHSPFKKHKHQHIASGRLPPRRPLPSTLLGDSFARSLGIRGHKFSSIRNAAATSSLLSYTSRPIDLDFVSGPDHAVSIPFAIAFTTSHPIFAVANELGSVAFLDAACTHGIGLESSIKTIDCHRNAVFDMDFSSDDYYLATASGDQCSRVFDVVTEEMVFQLTGHAGSVKEVAFNNLDSNILATCARDGNIHLYDLRCTPVTNIYQKPTNTIVHAHDIPNSSITSISWLSNSTTCLYSSCSSNSMVKEWDTRMIPSCAGLRRRKTIPVMESGPSNQTREYGTTSLNVSRDSSRIYALSKDSSVHVYSPRNLSNGPIERLCHPNLEISTFFAKSAVSQDGKSVAVGNGTGAPVVFDVDTGVGVALSRGHSEAVTGISFGIGGMIASISDDSTVRVWKPEGEDILDGRKEKEWGWGYGVLKLN</sequence>
<dbReference type="GO" id="GO:0051301">
    <property type="term" value="P:cell division"/>
    <property type="evidence" value="ECO:0007669"/>
    <property type="project" value="UniProtKB-KW"/>
</dbReference>
<protein>
    <submittedName>
        <fullName evidence="6">Cell division cycle protein cdt2</fullName>
    </submittedName>
</protein>
<keyword evidence="2" id="KW-0833">Ubl conjugation pathway</keyword>
<keyword evidence="6" id="KW-0131">Cell cycle</keyword>
<proteinExistence type="inferred from homology"/>
<feature type="signal peptide" evidence="5">
    <location>
        <begin position="1"/>
        <end position="24"/>
    </location>
</feature>
<dbReference type="OMA" id="DSRVHTY"/>
<feature type="repeat" description="WD" evidence="4">
    <location>
        <begin position="210"/>
        <end position="251"/>
    </location>
</feature>
<dbReference type="Pfam" id="PF00400">
    <property type="entry name" value="WD40"/>
    <property type="match status" value="4"/>
</dbReference>
<dbReference type="SUPFAM" id="SSF50978">
    <property type="entry name" value="WD40 repeat-like"/>
    <property type="match status" value="1"/>
</dbReference>
<dbReference type="GO" id="GO:2000779">
    <property type="term" value="P:regulation of double-strand break repair"/>
    <property type="evidence" value="ECO:0007669"/>
    <property type="project" value="EnsemblFungi"/>
</dbReference>
<dbReference type="OrthoDB" id="2096344at2759"/>
<dbReference type="SMART" id="SM00320">
    <property type="entry name" value="WD40"/>
    <property type="match status" value="5"/>
</dbReference>
<evidence type="ECO:0000256" key="3">
    <source>
        <dbReference type="ARBA" id="ARBA00038344"/>
    </source>
</evidence>
<dbReference type="InterPro" id="IPR015943">
    <property type="entry name" value="WD40/YVTN_repeat-like_dom_sf"/>
</dbReference>
<dbReference type="GO" id="GO:0005634">
    <property type="term" value="C:nucleus"/>
    <property type="evidence" value="ECO:0007669"/>
    <property type="project" value="EnsemblFungi"/>
</dbReference>
<accession>A0A1U7LR52</accession>
<keyword evidence="5" id="KW-0732">Signal</keyword>
<feature type="chain" id="PRO_5012888688" evidence="5">
    <location>
        <begin position="25"/>
        <end position="511"/>
    </location>
</feature>
<feature type="repeat" description="WD" evidence="4">
    <location>
        <begin position="252"/>
        <end position="287"/>
    </location>
</feature>
<evidence type="ECO:0000256" key="5">
    <source>
        <dbReference type="SAM" id="SignalP"/>
    </source>
</evidence>
<dbReference type="Proteomes" id="UP000186594">
    <property type="component" value="Unassembled WGS sequence"/>
</dbReference>
<reference evidence="6 7" key="1">
    <citation type="submission" date="2016-04" db="EMBL/GenBank/DDBJ databases">
        <title>Evolutionary innovation and constraint leading to complex multicellularity in the Ascomycota.</title>
        <authorList>
            <person name="Cisse O."/>
            <person name="Nguyen A."/>
            <person name="Hewitt D.A."/>
            <person name="Jedd G."/>
            <person name="Stajich J.E."/>
        </authorList>
    </citation>
    <scope>NUCLEOTIDE SEQUENCE [LARGE SCALE GENOMIC DNA]</scope>
    <source>
        <strain evidence="6 7">DAH-3</strain>
    </source>
</reference>
<evidence type="ECO:0000313" key="6">
    <source>
        <dbReference type="EMBL" id="OLL25137.1"/>
    </source>
</evidence>
<dbReference type="Gene3D" id="2.130.10.10">
    <property type="entry name" value="YVTN repeat-like/Quinoprotein amine dehydrogenase"/>
    <property type="match status" value="2"/>
</dbReference>
<dbReference type="GO" id="GO:0030674">
    <property type="term" value="F:protein-macromolecule adaptor activity"/>
    <property type="evidence" value="ECO:0007669"/>
    <property type="project" value="EnsemblFungi"/>
</dbReference>
<dbReference type="InterPro" id="IPR036322">
    <property type="entry name" value="WD40_repeat_dom_sf"/>
</dbReference>
<dbReference type="PANTHER" id="PTHR22852">
    <property type="entry name" value="LETHAL 2 DENTICLELESS PROTEIN RETINOIC ACID-REGULATED NUCLEAR MATRIX-ASSOCIATED PROTEIN"/>
    <property type="match status" value="1"/>
</dbReference>
<keyword evidence="4" id="KW-0853">WD repeat</keyword>
<comment type="pathway">
    <text evidence="1">Protein modification; protein ubiquitination.</text>
</comment>
<gene>
    <name evidence="6" type="ORF">NEOLI_000591</name>
</gene>
<dbReference type="PROSITE" id="PS50082">
    <property type="entry name" value="WD_REPEATS_2"/>
    <property type="match status" value="3"/>
</dbReference>
<dbReference type="PANTHER" id="PTHR22852:SF0">
    <property type="entry name" value="DENTICLELESS PROTEIN HOMOLOG"/>
    <property type="match status" value="1"/>
</dbReference>
<evidence type="ECO:0000256" key="4">
    <source>
        <dbReference type="PROSITE-ProRule" id="PRU00221"/>
    </source>
</evidence>
<dbReference type="GO" id="GO:0043161">
    <property type="term" value="P:proteasome-mediated ubiquitin-dependent protein catabolic process"/>
    <property type="evidence" value="ECO:0007669"/>
    <property type="project" value="EnsemblFungi"/>
</dbReference>